<gene>
    <name evidence="4" type="ORF">DRW07_11675</name>
</gene>
<dbReference type="Pfam" id="PF00571">
    <property type="entry name" value="CBS"/>
    <property type="match status" value="2"/>
</dbReference>
<feature type="domain" description="CBS" evidence="3">
    <location>
        <begin position="9"/>
        <end position="71"/>
    </location>
</feature>
<evidence type="ECO:0000259" key="3">
    <source>
        <dbReference type="PROSITE" id="PS51371"/>
    </source>
</evidence>
<dbReference type="InterPro" id="IPR000644">
    <property type="entry name" value="CBS_dom"/>
</dbReference>
<evidence type="ECO:0000313" key="4">
    <source>
        <dbReference type="EMBL" id="RPJ66728.1"/>
    </source>
</evidence>
<dbReference type="RefSeq" id="WP_124028085.1">
    <property type="nucleotide sequence ID" value="NZ_JBHRSN010000006.1"/>
</dbReference>
<keyword evidence="1 2" id="KW-0129">CBS domain</keyword>
<keyword evidence="5" id="KW-1185">Reference proteome</keyword>
<dbReference type="PROSITE" id="PS51371">
    <property type="entry name" value="CBS"/>
    <property type="match status" value="2"/>
</dbReference>
<evidence type="ECO:0000256" key="1">
    <source>
        <dbReference type="ARBA" id="ARBA00023122"/>
    </source>
</evidence>
<dbReference type="EMBL" id="RPOK01000003">
    <property type="protein sequence ID" value="RPJ66728.1"/>
    <property type="molecule type" value="Genomic_DNA"/>
</dbReference>
<dbReference type="SMART" id="SM00116">
    <property type="entry name" value="CBS"/>
    <property type="match status" value="2"/>
</dbReference>
<evidence type="ECO:0000256" key="2">
    <source>
        <dbReference type="PROSITE-ProRule" id="PRU00703"/>
    </source>
</evidence>
<dbReference type="InterPro" id="IPR046342">
    <property type="entry name" value="CBS_dom_sf"/>
</dbReference>
<name>A0A3N5ZAW5_9ALTE</name>
<dbReference type="Proteomes" id="UP000275281">
    <property type="component" value="Unassembled WGS sequence"/>
</dbReference>
<feature type="domain" description="CBS" evidence="3">
    <location>
        <begin position="85"/>
        <end position="141"/>
    </location>
</feature>
<dbReference type="SUPFAM" id="SSF54631">
    <property type="entry name" value="CBS-domain pair"/>
    <property type="match status" value="1"/>
</dbReference>
<evidence type="ECO:0000313" key="5">
    <source>
        <dbReference type="Proteomes" id="UP000275281"/>
    </source>
</evidence>
<protein>
    <submittedName>
        <fullName evidence="4">CBS domain-containing protein</fullName>
    </submittedName>
</protein>
<dbReference type="PANTHER" id="PTHR43080">
    <property type="entry name" value="CBS DOMAIN-CONTAINING PROTEIN CBSX3, MITOCHONDRIAL"/>
    <property type="match status" value="1"/>
</dbReference>
<accession>A0A3N5ZAW5</accession>
<comment type="caution">
    <text evidence="4">The sequence shown here is derived from an EMBL/GenBank/DDBJ whole genome shotgun (WGS) entry which is preliminary data.</text>
</comment>
<sequence>MPLTIADVMTAPVFSLSPDATLLDAHNVTRDKGIRHLPIIEPQTNQLVGIVTQKLLISRVIALLTKFGNDSLQSEEAKVNIMDIALKEFDTVSVDQSVAEVASFFLKNKHGCMPVVDEEAHVVGILTSSDFVKLTIKLLDGSKSLFD</sequence>
<organism evidence="4 5">
    <name type="scientific">Alteromonas sediminis</name>
    <dbReference type="NCBI Taxonomy" id="2259342"/>
    <lineage>
        <taxon>Bacteria</taxon>
        <taxon>Pseudomonadati</taxon>
        <taxon>Pseudomonadota</taxon>
        <taxon>Gammaproteobacteria</taxon>
        <taxon>Alteromonadales</taxon>
        <taxon>Alteromonadaceae</taxon>
        <taxon>Alteromonas/Salinimonas group</taxon>
        <taxon>Alteromonas</taxon>
    </lineage>
</organism>
<proteinExistence type="predicted"/>
<dbReference type="PANTHER" id="PTHR43080:SF2">
    <property type="entry name" value="CBS DOMAIN-CONTAINING PROTEIN"/>
    <property type="match status" value="1"/>
</dbReference>
<dbReference type="InterPro" id="IPR051257">
    <property type="entry name" value="Diverse_CBS-Domain"/>
</dbReference>
<reference evidence="4 5" key="1">
    <citation type="submission" date="2018-11" db="EMBL/GenBank/DDBJ databases">
        <authorList>
            <person name="Ye M.-Q."/>
            <person name="Du Z.-J."/>
        </authorList>
    </citation>
    <scope>NUCLEOTIDE SEQUENCE [LARGE SCALE GENOMIC DNA]</scope>
    <source>
        <strain evidence="4 5">U0105</strain>
    </source>
</reference>
<dbReference type="OrthoDB" id="9802114at2"/>
<dbReference type="AlphaFoldDB" id="A0A3N5ZAW5"/>
<dbReference type="Gene3D" id="3.10.580.10">
    <property type="entry name" value="CBS-domain"/>
    <property type="match status" value="1"/>
</dbReference>